<dbReference type="InterPro" id="IPR046341">
    <property type="entry name" value="SET_dom_sf"/>
</dbReference>
<organism evidence="11 12">
    <name type="scientific">Oikopleura dioica</name>
    <name type="common">Tunicate</name>
    <dbReference type="NCBI Taxonomy" id="34765"/>
    <lineage>
        <taxon>Eukaryota</taxon>
        <taxon>Metazoa</taxon>
        <taxon>Chordata</taxon>
        <taxon>Tunicata</taxon>
        <taxon>Appendicularia</taxon>
        <taxon>Copelata</taxon>
        <taxon>Oikopleuridae</taxon>
        <taxon>Oikopleura</taxon>
    </lineage>
</organism>
<dbReference type="InterPro" id="IPR039977">
    <property type="entry name" value="Suv4-20/Set9"/>
</dbReference>
<evidence type="ECO:0000259" key="10">
    <source>
        <dbReference type="PROSITE" id="PS50280"/>
    </source>
</evidence>
<evidence type="ECO:0000256" key="6">
    <source>
        <dbReference type="ARBA" id="ARBA00022691"/>
    </source>
</evidence>
<evidence type="ECO:0000256" key="4">
    <source>
        <dbReference type="ARBA" id="ARBA00022603"/>
    </source>
</evidence>
<dbReference type="CDD" id="cd10524">
    <property type="entry name" value="SET_Suv4-20-like"/>
    <property type="match status" value="1"/>
</dbReference>
<protein>
    <submittedName>
        <fullName evidence="11">Oidioi.mRNA.OKI2018_I69.XSR.g16047.t3.cds</fullName>
    </submittedName>
</protein>
<accession>A0ABN7SJS5</accession>
<evidence type="ECO:0000256" key="2">
    <source>
        <dbReference type="ARBA" id="ARBA00004286"/>
    </source>
</evidence>
<sequence>MGPSNSISGRVLILNLDDAVTSIIVDPLLEFRTHKMDLQWIRKKTVEENAQTIRGIIHDFQITVGHVGSCDPDIYRSTYEKIKNIKGIFDDFGNFSDEEKERLRYHIYLFLKMWDPNSGYTIRECLRYSSDTYRGGALYATCDFKKGEWISELKGCIAPLPPEIYAELIVVGRNDYSIQLSSRNGQQLWLGPAAFLNHDCRPNCKIVPTGPHSAQVLVLEDIKANEELLIYYGERFFGEDNIACECRTCESIGAGAFSNGNTAVRRSPVKFNSGNFSLRMTGNRRRRADNKDGRKSTIVNEETAEADANENIPKSEPIDEPPKRRKRRRSSLAFDQSSCPGVVHREPEIPSSYDLERPLSTES</sequence>
<dbReference type="PANTHER" id="PTHR12977:SF4">
    <property type="entry name" value="HISTONE-LYSINE N-METHYLTRANSFERASE KMT5B"/>
    <property type="match status" value="1"/>
</dbReference>
<dbReference type="InterPro" id="IPR001214">
    <property type="entry name" value="SET_dom"/>
</dbReference>
<keyword evidence="8" id="KW-0539">Nucleus</keyword>
<keyword evidence="3" id="KW-0158">Chromosome</keyword>
<keyword evidence="5" id="KW-0808">Transferase</keyword>
<evidence type="ECO:0000256" key="9">
    <source>
        <dbReference type="SAM" id="MobiDB-lite"/>
    </source>
</evidence>
<dbReference type="Gene3D" id="1.10.10.1700">
    <property type="entry name" value="Histone-lysine N-methyltransferase"/>
    <property type="match status" value="1"/>
</dbReference>
<feature type="domain" description="SET" evidence="10">
    <location>
        <begin position="122"/>
        <end position="233"/>
    </location>
</feature>
<keyword evidence="6" id="KW-0949">S-adenosyl-L-methionine</keyword>
<evidence type="ECO:0000256" key="5">
    <source>
        <dbReference type="ARBA" id="ARBA00022679"/>
    </source>
</evidence>
<evidence type="ECO:0000256" key="1">
    <source>
        <dbReference type="ARBA" id="ARBA00004123"/>
    </source>
</evidence>
<dbReference type="SUPFAM" id="SSF82199">
    <property type="entry name" value="SET domain"/>
    <property type="match status" value="1"/>
</dbReference>
<evidence type="ECO:0000313" key="11">
    <source>
        <dbReference type="EMBL" id="CAG5098866.1"/>
    </source>
</evidence>
<dbReference type="Proteomes" id="UP001158576">
    <property type="component" value="Chromosome XSR"/>
</dbReference>
<dbReference type="PROSITE" id="PS50280">
    <property type="entry name" value="SET"/>
    <property type="match status" value="1"/>
</dbReference>
<feature type="compositionally biased region" description="Basic and acidic residues" evidence="9">
    <location>
        <begin position="343"/>
        <end position="363"/>
    </location>
</feature>
<dbReference type="EMBL" id="OU015569">
    <property type="protein sequence ID" value="CAG5098866.1"/>
    <property type="molecule type" value="Genomic_DNA"/>
</dbReference>
<evidence type="ECO:0000256" key="3">
    <source>
        <dbReference type="ARBA" id="ARBA00022454"/>
    </source>
</evidence>
<dbReference type="Pfam" id="PF00856">
    <property type="entry name" value="SET"/>
    <property type="match status" value="1"/>
</dbReference>
<keyword evidence="7" id="KW-0156">Chromatin regulator</keyword>
<dbReference type="InterPro" id="IPR041938">
    <property type="entry name" value="Hist-Lys_N-MTase_N"/>
</dbReference>
<evidence type="ECO:0000256" key="8">
    <source>
        <dbReference type="ARBA" id="ARBA00023242"/>
    </source>
</evidence>
<keyword evidence="12" id="KW-1185">Reference proteome</keyword>
<proteinExistence type="predicted"/>
<comment type="subcellular location">
    <subcellularLocation>
        <location evidence="2">Chromosome</location>
    </subcellularLocation>
    <subcellularLocation>
        <location evidence="1">Nucleus</location>
    </subcellularLocation>
</comment>
<name>A0ABN7SJS5_OIKDI</name>
<dbReference type="Gene3D" id="2.170.270.10">
    <property type="entry name" value="SET domain"/>
    <property type="match status" value="1"/>
</dbReference>
<evidence type="ECO:0000256" key="7">
    <source>
        <dbReference type="ARBA" id="ARBA00022853"/>
    </source>
</evidence>
<feature type="region of interest" description="Disordered" evidence="9">
    <location>
        <begin position="275"/>
        <end position="363"/>
    </location>
</feature>
<dbReference type="SMART" id="SM00317">
    <property type="entry name" value="SET"/>
    <property type="match status" value="1"/>
</dbReference>
<evidence type="ECO:0000313" key="12">
    <source>
        <dbReference type="Proteomes" id="UP001158576"/>
    </source>
</evidence>
<keyword evidence="4" id="KW-0489">Methyltransferase</keyword>
<reference evidence="11 12" key="1">
    <citation type="submission" date="2021-04" db="EMBL/GenBank/DDBJ databases">
        <authorList>
            <person name="Bliznina A."/>
        </authorList>
    </citation>
    <scope>NUCLEOTIDE SEQUENCE [LARGE SCALE GENOMIC DNA]</scope>
</reference>
<dbReference type="PANTHER" id="PTHR12977">
    <property type="entry name" value="SUPPRESSOR OF VARIEGATION 4-20-RELATED"/>
    <property type="match status" value="1"/>
</dbReference>
<gene>
    <name evidence="11" type="ORF">OKIOD_LOCUS7605</name>
</gene>